<feature type="compositionally biased region" description="Polar residues" evidence="1">
    <location>
        <begin position="71"/>
        <end position="80"/>
    </location>
</feature>
<sequence>MKDYMSTYANPSKSILTSTIDSVNADVGVKDANTAAATALPVALHVPQRKRNTHDASSQDKLGLASLRTTSRLQTQQHSRPSGGLLHPLHHSTTASSSGVRDEESKSQLHRFACMFKWTKEYPANGGGALSVQQWSPMLLRDVNKEVDPEGGHRPHPLRVAASMHVVEAAFKALHIPMSFFEDLESAVYVAHSGISTHHPNTLSHKKSSSPLDVTIDLRPVPRLFAFEALRDATTQRRVLSEKAVCALTQFDTMHQNLDTYVHRDKAHKLFQHFAAWRCLTRV</sequence>
<dbReference type="VEuPathDB" id="TriTrypDB:BSAL_57065"/>
<evidence type="ECO:0000313" key="3">
    <source>
        <dbReference type="Proteomes" id="UP000051952"/>
    </source>
</evidence>
<dbReference type="AlphaFoldDB" id="A0A0S4INQ6"/>
<dbReference type="Proteomes" id="UP000051952">
    <property type="component" value="Unassembled WGS sequence"/>
</dbReference>
<gene>
    <name evidence="2" type="ORF">BSAL_57065</name>
</gene>
<feature type="region of interest" description="Disordered" evidence="1">
    <location>
        <begin position="71"/>
        <end position="104"/>
    </location>
</feature>
<proteinExistence type="predicted"/>
<evidence type="ECO:0000313" key="2">
    <source>
        <dbReference type="EMBL" id="CUE88501.1"/>
    </source>
</evidence>
<protein>
    <submittedName>
        <fullName evidence="2">Uncharacterized protein</fullName>
    </submittedName>
</protein>
<keyword evidence="3" id="KW-1185">Reference proteome</keyword>
<evidence type="ECO:0000256" key="1">
    <source>
        <dbReference type="SAM" id="MobiDB-lite"/>
    </source>
</evidence>
<name>A0A0S4INQ6_BODSA</name>
<dbReference type="EMBL" id="CYKH01000207">
    <property type="protein sequence ID" value="CUE88501.1"/>
    <property type="molecule type" value="Genomic_DNA"/>
</dbReference>
<organism evidence="2 3">
    <name type="scientific">Bodo saltans</name>
    <name type="common">Flagellated protozoan</name>
    <dbReference type="NCBI Taxonomy" id="75058"/>
    <lineage>
        <taxon>Eukaryota</taxon>
        <taxon>Discoba</taxon>
        <taxon>Euglenozoa</taxon>
        <taxon>Kinetoplastea</taxon>
        <taxon>Metakinetoplastina</taxon>
        <taxon>Eubodonida</taxon>
        <taxon>Bodonidae</taxon>
        <taxon>Bodo</taxon>
    </lineage>
</organism>
<reference evidence="3" key="1">
    <citation type="submission" date="2015-09" db="EMBL/GenBank/DDBJ databases">
        <authorList>
            <consortium name="Pathogen Informatics"/>
        </authorList>
    </citation>
    <scope>NUCLEOTIDE SEQUENCE [LARGE SCALE GENOMIC DNA]</scope>
    <source>
        <strain evidence="3">Lake Konstanz</strain>
    </source>
</reference>
<accession>A0A0S4INQ6</accession>